<evidence type="ECO:0000313" key="2">
    <source>
        <dbReference type="Proteomes" id="UP000249464"/>
    </source>
</evidence>
<reference evidence="1 2" key="1">
    <citation type="submission" date="2016-11" db="EMBL/GenBank/DDBJ databases">
        <authorList>
            <person name="Jaros S."/>
            <person name="Januszkiewicz K."/>
            <person name="Wedrychowicz H."/>
        </authorList>
    </citation>
    <scope>NUCLEOTIDE SEQUENCE [LARGE SCALE GENOMIC DNA]</scope>
</reference>
<proteinExistence type="predicted"/>
<accession>A0A2X0MCM4</accession>
<evidence type="ECO:0000313" key="1">
    <source>
        <dbReference type="EMBL" id="SGY64152.1"/>
    </source>
</evidence>
<keyword evidence="2" id="KW-1185">Reference proteome</keyword>
<name>A0A2X0MCM4_9BASI</name>
<gene>
    <name evidence="1" type="primary">BQ5605_C007g04875</name>
    <name evidence="1" type="ORF">BQ5605_C007G04875</name>
</gene>
<dbReference type="AlphaFoldDB" id="A0A2X0MCM4"/>
<dbReference type="Proteomes" id="UP000249464">
    <property type="component" value="Unassembled WGS sequence"/>
</dbReference>
<organism evidence="1 2">
    <name type="scientific">Microbotryum silenes-dioicae</name>
    <dbReference type="NCBI Taxonomy" id="796604"/>
    <lineage>
        <taxon>Eukaryota</taxon>
        <taxon>Fungi</taxon>
        <taxon>Dikarya</taxon>
        <taxon>Basidiomycota</taxon>
        <taxon>Pucciniomycotina</taxon>
        <taxon>Microbotryomycetes</taxon>
        <taxon>Microbotryales</taxon>
        <taxon>Microbotryaceae</taxon>
        <taxon>Microbotryum</taxon>
    </lineage>
</organism>
<protein>
    <submittedName>
        <fullName evidence="1">BQ5605_C007g04875 protein</fullName>
    </submittedName>
</protein>
<sequence>MYSASVDDVATRLWIRELQEIGPSAIVTNEISRGIALLAHVISPGFSPVARDYVLIT</sequence>
<dbReference type="EMBL" id="FQNC01000045">
    <property type="protein sequence ID" value="SGY64152.1"/>
    <property type="molecule type" value="Genomic_DNA"/>
</dbReference>